<keyword evidence="1" id="KW-0732">Signal</keyword>
<protein>
    <submittedName>
        <fullName evidence="4">Peptidylprolyl isomerase</fullName>
        <ecNumber evidence="4">5.2.1.8</ecNumber>
    </submittedName>
</protein>
<evidence type="ECO:0000259" key="3">
    <source>
        <dbReference type="PROSITE" id="PS50198"/>
    </source>
</evidence>
<feature type="domain" description="PpiC" evidence="3">
    <location>
        <begin position="296"/>
        <end position="389"/>
    </location>
</feature>
<evidence type="ECO:0000256" key="1">
    <source>
        <dbReference type="ARBA" id="ARBA00022729"/>
    </source>
</evidence>
<organism evidence="4 5">
    <name type="scientific">Flavihumibacter fluminis</name>
    <dbReference type="NCBI Taxonomy" id="2909236"/>
    <lineage>
        <taxon>Bacteria</taxon>
        <taxon>Pseudomonadati</taxon>
        <taxon>Bacteroidota</taxon>
        <taxon>Chitinophagia</taxon>
        <taxon>Chitinophagales</taxon>
        <taxon>Chitinophagaceae</taxon>
        <taxon>Flavihumibacter</taxon>
    </lineage>
</organism>
<keyword evidence="5" id="KW-1185">Reference proteome</keyword>
<reference evidence="4 5" key="1">
    <citation type="submission" date="2022-01" db="EMBL/GenBank/DDBJ databases">
        <title>Flavihumibacter sp. nov., isolated from sediment of a river.</title>
        <authorList>
            <person name="Liu H."/>
        </authorList>
    </citation>
    <scope>NUCLEOTIDE SEQUENCE [LARGE SCALE GENOMIC DNA]</scope>
    <source>
        <strain evidence="4 5">RY-1</strain>
    </source>
</reference>
<dbReference type="PANTHER" id="PTHR47637:SF1">
    <property type="entry name" value="CHAPERONE SURA"/>
    <property type="match status" value="1"/>
</dbReference>
<proteinExistence type="predicted"/>
<dbReference type="Pfam" id="PF00639">
    <property type="entry name" value="Rotamase"/>
    <property type="match status" value="2"/>
</dbReference>
<feature type="domain" description="PpiC" evidence="3">
    <location>
        <begin position="191"/>
        <end position="293"/>
    </location>
</feature>
<keyword evidence="2" id="KW-0697">Rotamase</keyword>
<dbReference type="PANTHER" id="PTHR47637">
    <property type="entry name" value="CHAPERONE SURA"/>
    <property type="match status" value="1"/>
</dbReference>
<name>A0ABS9BME0_9BACT</name>
<keyword evidence="2 4" id="KW-0413">Isomerase</keyword>
<accession>A0ABS9BME0</accession>
<dbReference type="SUPFAM" id="SSF54534">
    <property type="entry name" value="FKBP-like"/>
    <property type="match status" value="2"/>
</dbReference>
<dbReference type="Gene3D" id="3.10.50.40">
    <property type="match status" value="2"/>
</dbReference>
<evidence type="ECO:0000313" key="5">
    <source>
        <dbReference type="Proteomes" id="UP001200145"/>
    </source>
</evidence>
<comment type="caution">
    <text evidence="4">The sequence shown here is derived from an EMBL/GenBank/DDBJ whole genome shotgun (WGS) entry which is preliminary data.</text>
</comment>
<dbReference type="SUPFAM" id="SSF109998">
    <property type="entry name" value="Triger factor/SurA peptide-binding domain-like"/>
    <property type="match status" value="1"/>
</dbReference>
<dbReference type="PROSITE" id="PS50198">
    <property type="entry name" value="PPIC_PPIASE_2"/>
    <property type="match status" value="2"/>
</dbReference>
<dbReference type="GO" id="GO:0003755">
    <property type="term" value="F:peptidyl-prolyl cis-trans isomerase activity"/>
    <property type="evidence" value="ECO:0007669"/>
    <property type="project" value="UniProtKB-EC"/>
</dbReference>
<gene>
    <name evidence="4" type="ORF">L0U88_19785</name>
</gene>
<sequence>MNQLTQELLSCVNFNRIIKIMRIFCSILVAMLFFQNSQAQTRKVVADKIIGVVGDKIILQSDIKNSILDAQRQGQQVPENAECFVMEQALAQKALVLQAEKDSLVVSEEEIDGMLDNQVRQFIAMYGSKEALEQIAGRTVYQIKEDFRQNFRERRLAELMRNKIVSNIKITPTEVKEYFDKIPTDSLMFYESELEIGEIVMYPKASRDLELYAIEELNDYKQQVESGKAKFETLASLYTDDPGSKNTGGMYQINRTERQMDPTFISNAFRLREGQISPVFKTKFGYHIIQMVNRAGDDATVRHILRIPAITDTEVNTSVEKLDSVRSDLLANKYDFGAAVSKFSESEESKFTGGMKQCGQGSYCTIDQLDKDLVVALKGLNPGDISKPLVYTDERGKKGVRLIFLKTRTEPHRENLKDDYNKVADRALEIKKMETVDKWFKSKIPTFHLVIDPQFSSCNQLGIWMNSITKNQ</sequence>
<dbReference type="InterPro" id="IPR050280">
    <property type="entry name" value="OMP_Chaperone_SurA"/>
</dbReference>
<dbReference type="Gene3D" id="1.10.4030.10">
    <property type="entry name" value="Porin chaperone SurA, peptide-binding domain"/>
    <property type="match status" value="1"/>
</dbReference>
<evidence type="ECO:0000313" key="4">
    <source>
        <dbReference type="EMBL" id="MCF1716892.1"/>
    </source>
</evidence>
<dbReference type="Proteomes" id="UP001200145">
    <property type="component" value="Unassembled WGS sequence"/>
</dbReference>
<dbReference type="InterPro" id="IPR000297">
    <property type="entry name" value="PPIase_PpiC"/>
</dbReference>
<dbReference type="EMBL" id="JAKEVY010000007">
    <property type="protein sequence ID" value="MCF1716892.1"/>
    <property type="molecule type" value="Genomic_DNA"/>
</dbReference>
<evidence type="ECO:0000256" key="2">
    <source>
        <dbReference type="PROSITE-ProRule" id="PRU00278"/>
    </source>
</evidence>
<dbReference type="EC" id="5.2.1.8" evidence="4"/>
<dbReference type="InterPro" id="IPR046357">
    <property type="entry name" value="PPIase_dom_sf"/>
</dbReference>
<dbReference type="InterPro" id="IPR027304">
    <property type="entry name" value="Trigger_fact/SurA_dom_sf"/>
</dbReference>